<keyword evidence="5 18" id="KW-0479">Metal-binding</keyword>
<comment type="catalytic activity">
    <reaction evidence="16 17 19">
        <text>(6S)-NADPHX + ADP = AMP + phosphate + NADPH + H(+)</text>
        <dbReference type="Rhea" id="RHEA:32235"/>
        <dbReference type="ChEBI" id="CHEBI:15378"/>
        <dbReference type="ChEBI" id="CHEBI:43474"/>
        <dbReference type="ChEBI" id="CHEBI:57783"/>
        <dbReference type="ChEBI" id="CHEBI:64076"/>
        <dbReference type="ChEBI" id="CHEBI:456215"/>
        <dbReference type="ChEBI" id="CHEBI:456216"/>
        <dbReference type="EC" id="4.2.1.136"/>
    </reaction>
</comment>
<evidence type="ECO:0000256" key="10">
    <source>
        <dbReference type="ARBA" id="ARBA00023027"/>
    </source>
</evidence>
<dbReference type="PIRSF" id="PIRSF017184">
    <property type="entry name" value="Nnr"/>
    <property type="match status" value="1"/>
</dbReference>
<keyword evidence="6 17" id="KW-0547">Nucleotide-binding</keyword>
<feature type="binding site" evidence="17">
    <location>
        <position position="415"/>
    </location>
    <ligand>
        <name>(6S)-NADPHX</name>
        <dbReference type="ChEBI" id="CHEBI:64076"/>
    </ligand>
</feature>
<dbReference type="CDD" id="cd01171">
    <property type="entry name" value="YXKO-related"/>
    <property type="match status" value="1"/>
</dbReference>
<dbReference type="GO" id="GO:0016301">
    <property type="term" value="F:kinase activity"/>
    <property type="evidence" value="ECO:0007669"/>
    <property type="project" value="UniProtKB-KW"/>
</dbReference>
<comment type="subunit">
    <text evidence="17">Homotetramer.</text>
</comment>
<keyword evidence="23" id="KW-1185">Reference proteome</keyword>
<evidence type="ECO:0000256" key="3">
    <source>
        <dbReference type="ARBA" id="ARBA00006001"/>
    </source>
</evidence>
<evidence type="ECO:0000256" key="7">
    <source>
        <dbReference type="ARBA" id="ARBA00022840"/>
    </source>
</evidence>
<feature type="binding site" evidence="18">
    <location>
        <begin position="62"/>
        <end position="66"/>
    </location>
    <ligand>
        <name>(6S)-NADPHX</name>
        <dbReference type="ChEBI" id="CHEBI:64076"/>
    </ligand>
</feature>
<dbReference type="Pfam" id="PF03853">
    <property type="entry name" value="YjeF_N"/>
    <property type="match status" value="1"/>
</dbReference>
<evidence type="ECO:0000313" key="23">
    <source>
        <dbReference type="Proteomes" id="UP000035100"/>
    </source>
</evidence>
<reference evidence="22 23" key="1">
    <citation type="submission" date="2013-01" db="EMBL/GenBank/DDBJ databases">
        <authorList>
            <person name="Fiebig A."/>
            <person name="Goeker M."/>
            <person name="Klenk H.-P.P."/>
        </authorList>
    </citation>
    <scope>NUCLEOTIDE SEQUENCE [LARGE SCALE GENOMIC DNA]</scope>
    <source>
        <strain evidence="22 23">DSM 24838</strain>
    </source>
</reference>
<organism evidence="22 23">
    <name type="scientific">Wenxinia marina DSM 24838</name>
    <dbReference type="NCBI Taxonomy" id="1123501"/>
    <lineage>
        <taxon>Bacteria</taxon>
        <taxon>Pseudomonadati</taxon>
        <taxon>Pseudomonadota</taxon>
        <taxon>Alphaproteobacteria</taxon>
        <taxon>Rhodobacterales</taxon>
        <taxon>Roseobacteraceae</taxon>
        <taxon>Wenxinia</taxon>
    </lineage>
</organism>
<dbReference type="PANTHER" id="PTHR12592:SF0">
    <property type="entry name" value="ATP-DEPENDENT (S)-NAD(P)H-HYDRATE DEHYDRATASE"/>
    <property type="match status" value="1"/>
</dbReference>
<name>A0A0D0QD76_9RHOB</name>
<evidence type="ECO:0000256" key="8">
    <source>
        <dbReference type="ARBA" id="ARBA00022857"/>
    </source>
</evidence>
<evidence type="ECO:0000256" key="1">
    <source>
        <dbReference type="ARBA" id="ARBA00000013"/>
    </source>
</evidence>
<dbReference type="GO" id="GO:0005524">
    <property type="term" value="F:ATP binding"/>
    <property type="evidence" value="ECO:0007669"/>
    <property type="project" value="UniProtKB-UniRule"/>
</dbReference>
<dbReference type="HAMAP" id="MF_01965">
    <property type="entry name" value="NADHX_dehydratase"/>
    <property type="match status" value="1"/>
</dbReference>
<evidence type="ECO:0000256" key="14">
    <source>
        <dbReference type="ARBA" id="ARBA00025153"/>
    </source>
</evidence>
<keyword evidence="13" id="KW-0511">Multifunctional enzyme</keyword>
<comment type="function">
    <text evidence="17">Catalyzes the dehydration of the S-form of NAD(P)HX at the expense of ADP, which is converted to AMP. Together with NAD(P)HX epimerase, which catalyzes the epimerization of the S- and R-forms, the enzyme allows the repair of both epimers of NAD(P)HX, a damaged form of NAD(P)H that is a result of enzymatic or heat-dependent hydration.</text>
</comment>
<comment type="similarity">
    <text evidence="17">Belongs to the NnrD/CARKD family.</text>
</comment>
<dbReference type="OrthoDB" id="9806925at2"/>
<keyword evidence="8 17" id="KW-0521">NADP</keyword>
<feature type="binding site" evidence="18">
    <location>
        <position position="126"/>
    </location>
    <ligand>
        <name>K(+)</name>
        <dbReference type="ChEBI" id="CHEBI:29103"/>
    </ligand>
</feature>
<protein>
    <recommendedName>
        <fullName evidence="19">Bifunctional NAD(P)H-hydrate repair enzyme</fullName>
    </recommendedName>
    <alternativeName>
        <fullName evidence="19">Nicotinamide nucleotide repair protein</fullName>
    </alternativeName>
    <domain>
        <recommendedName>
            <fullName evidence="19">ADP-dependent (S)-NAD(P)H-hydrate dehydratase</fullName>
            <ecNumber evidence="19">4.2.1.136</ecNumber>
        </recommendedName>
        <alternativeName>
            <fullName evidence="19">ADP-dependent NAD(P)HX dehydratase</fullName>
        </alternativeName>
    </domain>
    <domain>
        <recommendedName>
            <fullName evidence="19">NAD(P)H-hydrate epimerase</fullName>
            <ecNumber evidence="19">5.1.99.6</ecNumber>
        </recommendedName>
    </domain>
</protein>
<dbReference type="Gene3D" id="3.40.1190.20">
    <property type="match status" value="1"/>
</dbReference>
<dbReference type="NCBIfam" id="TIGR00196">
    <property type="entry name" value="yjeF_cterm"/>
    <property type="match status" value="1"/>
</dbReference>
<proteinExistence type="inferred from homology"/>
<dbReference type="InterPro" id="IPR004443">
    <property type="entry name" value="YjeF_N_dom"/>
</dbReference>
<dbReference type="NCBIfam" id="TIGR00197">
    <property type="entry name" value="yjeF_nterm"/>
    <property type="match status" value="1"/>
</dbReference>
<dbReference type="PANTHER" id="PTHR12592">
    <property type="entry name" value="ATP-DEPENDENT (S)-NAD(P)H-HYDRATE DEHYDRATASE FAMILY MEMBER"/>
    <property type="match status" value="1"/>
</dbReference>
<evidence type="ECO:0000256" key="4">
    <source>
        <dbReference type="ARBA" id="ARBA00009524"/>
    </source>
</evidence>
<evidence type="ECO:0000256" key="2">
    <source>
        <dbReference type="ARBA" id="ARBA00000909"/>
    </source>
</evidence>
<comment type="cofactor">
    <cofactor evidence="17">
        <name>Mg(2+)</name>
        <dbReference type="ChEBI" id="CHEBI:18420"/>
    </cofactor>
</comment>
<dbReference type="RefSeq" id="WP_018301589.1">
    <property type="nucleotide sequence ID" value="NZ_KB902277.1"/>
</dbReference>
<comment type="cofactor">
    <cofactor evidence="18 19">
        <name>K(+)</name>
        <dbReference type="ChEBI" id="CHEBI:29103"/>
    </cofactor>
    <text evidence="18 19">Binds 1 potassium ion per subunit.</text>
</comment>
<feature type="domain" description="YjeF C-terminal" evidence="20">
    <location>
        <begin position="261"/>
        <end position="551"/>
    </location>
</feature>
<dbReference type="eggNOG" id="COG0063">
    <property type="taxonomic scope" value="Bacteria"/>
</dbReference>
<feature type="binding site" evidence="17">
    <location>
        <position position="494"/>
    </location>
    <ligand>
        <name>(6S)-NADPHX</name>
        <dbReference type="ChEBI" id="CHEBI:64076"/>
    </ligand>
</feature>
<comment type="function">
    <text evidence="18">Catalyzes the epimerization of the S- and R-forms of NAD(P)HX, a damaged form of NAD(P)H that is a result of enzymatic or heat-dependent hydration. This is a prerequisite for the S-specific NAD(P)H-hydrate dehydratase to allow the repair of both epimers of NAD(P)HX.</text>
</comment>
<comment type="caution">
    <text evidence="22">The sequence shown here is derived from an EMBL/GenBank/DDBJ whole genome shotgun (WGS) entry which is preliminary data.</text>
</comment>
<keyword evidence="7 17" id="KW-0067">ATP-binding</keyword>
<comment type="catalytic activity">
    <reaction evidence="2 18 19">
        <text>(6R)-NADPHX = (6S)-NADPHX</text>
        <dbReference type="Rhea" id="RHEA:32227"/>
        <dbReference type="ChEBI" id="CHEBI:64076"/>
        <dbReference type="ChEBI" id="CHEBI:64077"/>
        <dbReference type="EC" id="5.1.99.6"/>
    </reaction>
</comment>
<dbReference type="GO" id="GO:0052855">
    <property type="term" value="F:ADP-dependent NAD(P)H-hydrate dehydratase activity"/>
    <property type="evidence" value="ECO:0007669"/>
    <property type="project" value="UniProtKB-UniRule"/>
</dbReference>
<comment type="similarity">
    <text evidence="18">Belongs to the NnrE/AIBP family.</text>
</comment>
<evidence type="ECO:0000256" key="6">
    <source>
        <dbReference type="ARBA" id="ARBA00022741"/>
    </source>
</evidence>
<comment type="function">
    <text evidence="14 19">Bifunctional enzyme that catalyzes the epimerization of the S- and R-forms of NAD(P)HX and the dehydration of the S-form of NAD(P)HX at the expense of ADP, which is converted to AMP. This allows the repair of both epimers of NAD(P)HX, a damaged form of NAD(P)H that is a result of enzymatic or heat-dependent hydration.</text>
</comment>
<evidence type="ECO:0000259" key="20">
    <source>
        <dbReference type="PROSITE" id="PS51383"/>
    </source>
</evidence>
<dbReference type="InterPro" id="IPR017953">
    <property type="entry name" value="Carbohydrate_kinase_pred_CS"/>
</dbReference>
<dbReference type="eggNOG" id="COG0062">
    <property type="taxonomic scope" value="Bacteria"/>
</dbReference>
<dbReference type="HAMAP" id="MF_01966">
    <property type="entry name" value="NADHX_epimerase"/>
    <property type="match status" value="1"/>
</dbReference>
<evidence type="ECO:0000256" key="12">
    <source>
        <dbReference type="ARBA" id="ARBA00023239"/>
    </source>
</evidence>
<dbReference type="GO" id="GO:0046872">
    <property type="term" value="F:metal ion binding"/>
    <property type="evidence" value="ECO:0007669"/>
    <property type="project" value="UniProtKB-UniRule"/>
</dbReference>
<evidence type="ECO:0000256" key="19">
    <source>
        <dbReference type="PIRNR" id="PIRNR017184"/>
    </source>
</evidence>
<dbReference type="Pfam" id="PF01256">
    <property type="entry name" value="Carb_kinase"/>
    <property type="match status" value="1"/>
</dbReference>
<keyword evidence="9 18" id="KW-0630">Potassium</keyword>
<dbReference type="EC" id="4.2.1.136" evidence="19"/>
<comment type="catalytic activity">
    <reaction evidence="15 17 19">
        <text>(6S)-NADHX + ADP = AMP + phosphate + NADH + H(+)</text>
        <dbReference type="Rhea" id="RHEA:32223"/>
        <dbReference type="ChEBI" id="CHEBI:15378"/>
        <dbReference type="ChEBI" id="CHEBI:43474"/>
        <dbReference type="ChEBI" id="CHEBI:57945"/>
        <dbReference type="ChEBI" id="CHEBI:64074"/>
        <dbReference type="ChEBI" id="CHEBI:456215"/>
        <dbReference type="ChEBI" id="CHEBI:456216"/>
        <dbReference type="EC" id="4.2.1.136"/>
    </reaction>
</comment>
<feature type="binding site" evidence="17">
    <location>
        <position position="359"/>
    </location>
    <ligand>
        <name>(6S)-NADPHX</name>
        <dbReference type="ChEBI" id="CHEBI:64076"/>
    </ligand>
</feature>
<feature type="binding site" evidence="18">
    <location>
        <begin position="130"/>
        <end position="136"/>
    </location>
    <ligand>
        <name>(6S)-NADPHX</name>
        <dbReference type="ChEBI" id="CHEBI:64076"/>
    </ligand>
</feature>
<dbReference type="PROSITE" id="PS51383">
    <property type="entry name" value="YJEF_C_3"/>
    <property type="match status" value="1"/>
</dbReference>
<keyword evidence="10 17" id="KW-0520">NAD</keyword>
<feature type="binding site" evidence="18">
    <location>
        <position position="63"/>
    </location>
    <ligand>
        <name>K(+)</name>
        <dbReference type="ChEBI" id="CHEBI:29103"/>
    </ligand>
</feature>
<evidence type="ECO:0000256" key="13">
    <source>
        <dbReference type="ARBA" id="ARBA00023268"/>
    </source>
</evidence>
<evidence type="ECO:0000259" key="21">
    <source>
        <dbReference type="PROSITE" id="PS51385"/>
    </source>
</evidence>
<evidence type="ECO:0000256" key="11">
    <source>
        <dbReference type="ARBA" id="ARBA00023235"/>
    </source>
</evidence>
<comment type="caution">
    <text evidence="18">Lacks conserved residue(s) required for the propagation of feature annotation.</text>
</comment>
<gene>
    <name evidence="17" type="primary">nnrD</name>
    <name evidence="18" type="synonym">nnrE</name>
    <name evidence="22" type="ORF">Wenmar_02691</name>
</gene>
<evidence type="ECO:0000256" key="5">
    <source>
        <dbReference type="ARBA" id="ARBA00022723"/>
    </source>
</evidence>
<comment type="similarity">
    <text evidence="3 19">In the N-terminal section; belongs to the NnrE/AIBP family.</text>
</comment>
<dbReference type="SUPFAM" id="SSF53613">
    <property type="entry name" value="Ribokinase-like"/>
    <property type="match status" value="1"/>
</dbReference>
<dbReference type="PROSITE" id="PS01050">
    <property type="entry name" value="YJEF_C_2"/>
    <property type="match status" value="1"/>
</dbReference>
<dbReference type="AlphaFoldDB" id="A0A0D0QD76"/>
<keyword evidence="12 17" id="KW-0456">Lyase</keyword>
<evidence type="ECO:0000313" key="22">
    <source>
        <dbReference type="EMBL" id="KIQ68958.1"/>
    </source>
</evidence>
<dbReference type="SUPFAM" id="SSF64153">
    <property type="entry name" value="YjeF N-terminal domain-like"/>
    <property type="match status" value="1"/>
</dbReference>
<keyword evidence="22" id="KW-0418">Kinase</keyword>
<dbReference type="GO" id="GO:0110051">
    <property type="term" value="P:metabolite repair"/>
    <property type="evidence" value="ECO:0007669"/>
    <property type="project" value="TreeGrafter"/>
</dbReference>
<feature type="binding site" evidence="17">
    <location>
        <position position="296"/>
    </location>
    <ligand>
        <name>(6S)-NADPHX</name>
        <dbReference type="ChEBI" id="CHEBI:64076"/>
    </ligand>
</feature>
<accession>A0A0D0QD76</accession>
<sequence length="553" mass="57841">MTTLMTAAEMRAAERAASDRGDATGLELMERAGQGVVNAILSAWPELAEGVPHAVVLCGPGNNGGDGFVVARLLKERGWEVEVCFFGDADRQPPDARKNATRWSAQGPIGSLSQAGEGMRPALLVDALFGIGLSRPIPLECAEAFHAVRERSGAEPCRVVAIDVPSGMDADSGAWLHPDLPDLLDEALDTPDFFWREIASRTLPCDLCVTFHRGKVGHWLAGDDLGPRRPVIVDIGLGDRDGPETVRLVAPAPDAPVEELRDWLQVAAFPHVGGGQHKYDRGHVLVLGGGPGHGGAGRLAARAALRIGAGLVTLGVPAKAMAENAAQLTSIMLREIGDANALRKVLEDDRLRAVCLGPGLGIGAGTRKLVAAALAGPDDDERRRAVLDADALTSFADDPDALFALLHPNAVLTPHEGEFARLFPDLSETARRDTSAAPSLSKVEAARTAARRAGCTVLLKGQATVIASPDGTASISAAMYDRAAPWLGTAGAGDVLAGMIAGLLGAEAAPYQLHRMVEAAAYLHVECARAFGPGLISEDLPEALPGVLRRIGL</sequence>
<dbReference type="Gene3D" id="3.40.50.10260">
    <property type="entry name" value="YjeF N-terminal domain"/>
    <property type="match status" value="1"/>
</dbReference>
<dbReference type="PROSITE" id="PS51385">
    <property type="entry name" value="YJEF_N"/>
    <property type="match status" value="1"/>
</dbReference>
<dbReference type="InterPro" id="IPR030677">
    <property type="entry name" value="Nnr"/>
</dbReference>
<dbReference type="InterPro" id="IPR036652">
    <property type="entry name" value="YjeF_N_dom_sf"/>
</dbReference>
<comment type="similarity">
    <text evidence="4 19">In the C-terminal section; belongs to the NnrD/CARKD family.</text>
</comment>
<dbReference type="STRING" id="1123501.Wenmar_02691"/>
<evidence type="ECO:0000256" key="15">
    <source>
        <dbReference type="ARBA" id="ARBA00048238"/>
    </source>
</evidence>
<feature type="binding site" evidence="18">
    <location>
        <position position="163"/>
    </location>
    <ligand>
        <name>(6S)-NADPHX</name>
        <dbReference type="ChEBI" id="CHEBI:64076"/>
    </ligand>
</feature>
<dbReference type="Proteomes" id="UP000035100">
    <property type="component" value="Unassembled WGS sequence"/>
</dbReference>
<dbReference type="GO" id="GO:0046496">
    <property type="term" value="P:nicotinamide nucleotide metabolic process"/>
    <property type="evidence" value="ECO:0007669"/>
    <property type="project" value="UniProtKB-UniRule"/>
</dbReference>
<dbReference type="EMBL" id="AONG01000012">
    <property type="protein sequence ID" value="KIQ68958.1"/>
    <property type="molecule type" value="Genomic_DNA"/>
</dbReference>
<dbReference type="EC" id="5.1.99.6" evidence="19"/>
<evidence type="ECO:0000256" key="18">
    <source>
        <dbReference type="HAMAP-Rule" id="MF_01966"/>
    </source>
</evidence>
<evidence type="ECO:0000256" key="17">
    <source>
        <dbReference type="HAMAP-Rule" id="MF_01965"/>
    </source>
</evidence>
<feature type="domain" description="YjeF N-terminal" evidence="21">
    <location>
        <begin position="10"/>
        <end position="243"/>
    </location>
</feature>
<feature type="binding site" evidence="17">
    <location>
        <position position="493"/>
    </location>
    <ligand>
        <name>AMP</name>
        <dbReference type="ChEBI" id="CHEBI:456215"/>
    </ligand>
</feature>
<evidence type="ECO:0000256" key="9">
    <source>
        <dbReference type="ARBA" id="ARBA00022958"/>
    </source>
</evidence>
<dbReference type="GO" id="GO:0052856">
    <property type="term" value="F:NAD(P)HX epimerase activity"/>
    <property type="evidence" value="ECO:0007669"/>
    <property type="project" value="UniProtKB-UniRule"/>
</dbReference>
<keyword evidence="11 18" id="KW-0413">Isomerase</keyword>
<feature type="binding site" evidence="18">
    <location>
        <position position="166"/>
    </location>
    <ligand>
        <name>K(+)</name>
        <dbReference type="ChEBI" id="CHEBI:29103"/>
    </ligand>
</feature>
<dbReference type="InterPro" id="IPR000631">
    <property type="entry name" value="CARKD"/>
</dbReference>
<dbReference type="PATRIC" id="fig|1123501.6.peg.2801"/>
<evidence type="ECO:0000256" key="16">
    <source>
        <dbReference type="ARBA" id="ARBA00049209"/>
    </source>
</evidence>
<comment type="catalytic activity">
    <reaction evidence="1 18 19">
        <text>(6R)-NADHX = (6S)-NADHX</text>
        <dbReference type="Rhea" id="RHEA:32215"/>
        <dbReference type="ChEBI" id="CHEBI:64074"/>
        <dbReference type="ChEBI" id="CHEBI:64075"/>
        <dbReference type="EC" id="5.1.99.6"/>
    </reaction>
</comment>
<keyword evidence="22" id="KW-0808">Transferase</keyword>
<dbReference type="InterPro" id="IPR029056">
    <property type="entry name" value="Ribokinase-like"/>
</dbReference>
<feature type="binding site" evidence="17">
    <location>
        <begin position="460"/>
        <end position="464"/>
    </location>
    <ligand>
        <name>AMP</name>
        <dbReference type="ChEBI" id="CHEBI:456215"/>
    </ligand>
</feature>